<dbReference type="Pfam" id="PF06283">
    <property type="entry name" value="ThuA"/>
    <property type="match status" value="1"/>
</dbReference>
<dbReference type="InterPro" id="IPR029062">
    <property type="entry name" value="Class_I_gatase-like"/>
</dbReference>
<proteinExistence type="predicted"/>
<comment type="caution">
    <text evidence="2">The sequence shown here is derived from an EMBL/GenBank/DDBJ whole genome shotgun (WGS) entry which is preliminary data.</text>
</comment>
<evidence type="ECO:0000313" key="2">
    <source>
        <dbReference type="EMBL" id="RYU97048.1"/>
    </source>
</evidence>
<reference evidence="2 3" key="1">
    <citation type="submission" date="2019-02" db="EMBL/GenBank/DDBJ databases">
        <title>Bacterial novel species Emticicia sp. 17J42-9 isolated from soil.</title>
        <authorList>
            <person name="Jung H.-Y."/>
        </authorList>
    </citation>
    <scope>NUCLEOTIDE SEQUENCE [LARGE SCALE GENOMIC DNA]</scope>
    <source>
        <strain evidence="2 3">17J42-9</strain>
    </source>
</reference>
<accession>A0A4Q5M3Y1</accession>
<dbReference type="Proteomes" id="UP000293162">
    <property type="component" value="Unassembled WGS sequence"/>
</dbReference>
<dbReference type="SUPFAM" id="SSF52317">
    <property type="entry name" value="Class I glutamine amidotransferase-like"/>
    <property type="match status" value="1"/>
</dbReference>
<sequence length="254" mass="28901">MNRLLKLCCFVALSGAVFIIFISAYPKPQFKALVVASRAKDHLKMIAAARPFFEKMASENNFDLEFTDDTSLVNEANLKQYKVFIQLHLAPFDMSAVQQAALQQYIENGGGWVGIHAAGLTGDMFKSPKRVYWQWFEDFMGGIAYSPHPKFQKGTFVIEDTKHPATRHLPRRIEVTDEWYEFNKSPRGNVRVLATADESTYTQNKPMGDHPIIWCNEKYPRTIYIGIGHDASLCDNKDYTLLVRNAVVWAGAKK</sequence>
<dbReference type="Gene3D" id="3.40.50.880">
    <property type="match status" value="1"/>
</dbReference>
<dbReference type="AlphaFoldDB" id="A0A4Q5M3Y1"/>
<organism evidence="2 3">
    <name type="scientific">Emticicia agri</name>
    <dbReference type="NCBI Taxonomy" id="2492393"/>
    <lineage>
        <taxon>Bacteria</taxon>
        <taxon>Pseudomonadati</taxon>
        <taxon>Bacteroidota</taxon>
        <taxon>Cytophagia</taxon>
        <taxon>Cytophagales</taxon>
        <taxon>Leadbetterellaceae</taxon>
        <taxon>Emticicia</taxon>
    </lineage>
</organism>
<gene>
    <name evidence="2" type="ORF">EWM59_03825</name>
</gene>
<keyword evidence="3" id="KW-1185">Reference proteome</keyword>
<feature type="domain" description="ThuA-like" evidence="1">
    <location>
        <begin position="31"/>
        <end position="250"/>
    </location>
</feature>
<protein>
    <submittedName>
        <fullName evidence="2">ThuA domain-containing protein</fullName>
    </submittedName>
</protein>
<name>A0A4Q5M3Y1_9BACT</name>
<dbReference type="EMBL" id="SEWF01000004">
    <property type="protein sequence ID" value="RYU97048.1"/>
    <property type="molecule type" value="Genomic_DNA"/>
</dbReference>
<evidence type="ECO:0000259" key="1">
    <source>
        <dbReference type="Pfam" id="PF06283"/>
    </source>
</evidence>
<dbReference type="RefSeq" id="WP_130019625.1">
    <property type="nucleotide sequence ID" value="NZ_SEWF01000004.1"/>
</dbReference>
<evidence type="ECO:0000313" key="3">
    <source>
        <dbReference type="Proteomes" id="UP000293162"/>
    </source>
</evidence>
<dbReference type="PANTHER" id="PTHR40469">
    <property type="entry name" value="SECRETED GLYCOSYL HYDROLASE"/>
    <property type="match status" value="1"/>
</dbReference>
<dbReference type="OrthoDB" id="9816308at2"/>
<dbReference type="InterPro" id="IPR029010">
    <property type="entry name" value="ThuA-like"/>
</dbReference>
<dbReference type="PANTHER" id="PTHR40469:SF2">
    <property type="entry name" value="GALACTOSE-BINDING DOMAIN-LIKE SUPERFAMILY PROTEIN"/>
    <property type="match status" value="1"/>
</dbReference>